<dbReference type="Proteomes" id="UP000199411">
    <property type="component" value="Unassembled WGS sequence"/>
</dbReference>
<accession>A0A1G6RAC9</accession>
<dbReference type="AlphaFoldDB" id="A0A1G6RAC9"/>
<evidence type="ECO:0000313" key="2">
    <source>
        <dbReference type="EMBL" id="SDD00846.1"/>
    </source>
</evidence>
<dbReference type="GO" id="GO:0010181">
    <property type="term" value="F:FMN binding"/>
    <property type="evidence" value="ECO:0007669"/>
    <property type="project" value="InterPro"/>
</dbReference>
<dbReference type="Gene3D" id="3.40.50.360">
    <property type="match status" value="1"/>
</dbReference>
<dbReference type="InterPro" id="IPR029039">
    <property type="entry name" value="Flavoprotein-like_sf"/>
</dbReference>
<gene>
    <name evidence="2" type="ORF">SAMN05660835_01751</name>
</gene>
<name>A0A1G6RAC9_9BACT</name>
<dbReference type="SUPFAM" id="SSF52218">
    <property type="entry name" value="Flavoproteins"/>
    <property type="match status" value="1"/>
</dbReference>
<dbReference type="PANTHER" id="PTHR43717:SF1">
    <property type="entry name" value="ANAEROBIC NITRIC OXIDE REDUCTASE FLAVORUBREDOXIN"/>
    <property type="match status" value="1"/>
</dbReference>
<reference evidence="3" key="1">
    <citation type="submission" date="2016-10" db="EMBL/GenBank/DDBJ databases">
        <authorList>
            <person name="Varghese N."/>
            <person name="Submissions S."/>
        </authorList>
    </citation>
    <scope>NUCLEOTIDE SEQUENCE [LARGE SCALE GENOMIC DNA]</scope>
    <source>
        <strain evidence="3">DSM 8415</strain>
    </source>
</reference>
<organism evidence="2 3">
    <name type="scientific">Desulfurella multipotens</name>
    <dbReference type="NCBI Taxonomy" id="79269"/>
    <lineage>
        <taxon>Bacteria</taxon>
        <taxon>Pseudomonadati</taxon>
        <taxon>Campylobacterota</taxon>
        <taxon>Desulfurellia</taxon>
        <taxon>Desulfurellales</taxon>
        <taxon>Desulfurellaceae</taxon>
        <taxon>Desulfurella</taxon>
    </lineage>
</organism>
<proteinExistence type="predicted"/>
<dbReference type="InterPro" id="IPR008254">
    <property type="entry name" value="Flavodoxin/NO_synth"/>
</dbReference>
<dbReference type="PROSITE" id="PS50902">
    <property type="entry name" value="FLAVODOXIN_LIKE"/>
    <property type="match status" value="1"/>
</dbReference>
<keyword evidence="3" id="KW-1185">Reference proteome</keyword>
<protein>
    <recommendedName>
        <fullName evidence="1">Flavodoxin-like domain-containing protein</fullName>
    </recommendedName>
</protein>
<dbReference type="PANTHER" id="PTHR43717">
    <property type="entry name" value="ANAEROBIC NITRIC OXIDE REDUCTASE FLAVORUBREDOXIN"/>
    <property type="match status" value="1"/>
</dbReference>
<evidence type="ECO:0000259" key="1">
    <source>
        <dbReference type="PROSITE" id="PS50902"/>
    </source>
</evidence>
<sequence length="141" mass="15284">MHGSTKELVDYLSDALIEQGVYARPYNIAQSSLGEIAMDLVDAATVIFASPFVLAGVHPKIITTAYLANALRPKTKFAGIIGSFGWGGKGVEHIKNNLTNLSVELFEPVYTKGKPKPEDFKKITDLAKQIADKHKEIGILG</sequence>
<evidence type="ECO:0000313" key="3">
    <source>
        <dbReference type="Proteomes" id="UP000199411"/>
    </source>
</evidence>
<feature type="domain" description="Flavodoxin-like" evidence="1">
    <location>
        <begin position="1"/>
        <end position="131"/>
    </location>
</feature>
<dbReference type="RefSeq" id="WP_216818772.1">
    <property type="nucleotide sequence ID" value="NZ_FMYU01000015.1"/>
</dbReference>
<dbReference type="EMBL" id="FMYU01000015">
    <property type="protein sequence ID" value="SDD00846.1"/>
    <property type="molecule type" value="Genomic_DNA"/>
</dbReference>